<proteinExistence type="predicted"/>
<dbReference type="Gene3D" id="1.10.3680.10">
    <property type="entry name" value="TerB-like"/>
    <property type="match status" value="1"/>
</dbReference>
<reference evidence="3" key="1">
    <citation type="submission" date="2015-08" db="EMBL/GenBank/DDBJ databases">
        <authorList>
            <person name="Varghese N."/>
        </authorList>
    </citation>
    <scope>NUCLEOTIDE SEQUENCE [LARGE SCALE GENOMIC DNA]</scope>
    <source>
        <strain evidence="3">DSM 17901</strain>
    </source>
</reference>
<dbReference type="STRING" id="375574.GCA_001418035_01922"/>
<dbReference type="CDD" id="cd07177">
    <property type="entry name" value="terB_like"/>
    <property type="match status" value="1"/>
</dbReference>
<evidence type="ECO:0000313" key="2">
    <source>
        <dbReference type="EMBL" id="CUA84596.1"/>
    </source>
</evidence>
<dbReference type="InterPro" id="IPR007791">
    <property type="entry name" value="DjlA_N"/>
</dbReference>
<dbReference type="Pfam" id="PF05099">
    <property type="entry name" value="TerB"/>
    <property type="match status" value="1"/>
</dbReference>
<dbReference type="EMBL" id="CYHA01000004">
    <property type="protein sequence ID" value="CUA84596.1"/>
    <property type="molecule type" value="Genomic_DNA"/>
</dbReference>
<name>A0A0K6H1A5_9NEIS</name>
<gene>
    <name evidence="2" type="ORF">Ga0061063_2134</name>
</gene>
<sequence length="138" mass="15835">MRPYSPNSPEAMSRLLAMLIVTDGNLDQHEIEALDALHVYEVLGLSRKDFMQVLVDYCNDISDEAEQDGTIHLIDLPRVDRLLEDVTDRNRRILVCALALDLSKADGTISESEMTLLRYMMAHWNITLDDLENEFIRN</sequence>
<evidence type="ECO:0000313" key="3">
    <source>
        <dbReference type="Proteomes" id="UP000243535"/>
    </source>
</evidence>
<dbReference type="SUPFAM" id="SSF158682">
    <property type="entry name" value="TerB-like"/>
    <property type="match status" value="1"/>
</dbReference>
<dbReference type="Proteomes" id="UP000243535">
    <property type="component" value="Unassembled WGS sequence"/>
</dbReference>
<dbReference type="RefSeq" id="WP_207913825.1">
    <property type="nucleotide sequence ID" value="NZ_CYHA01000004.1"/>
</dbReference>
<evidence type="ECO:0000259" key="1">
    <source>
        <dbReference type="Pfam" id="PF05099"/>
    </source>
</evidence>
<protein>
    <recommendedName>
        <fullName evidence="1">Co-chaperone DjlA N-terminal domain-containing protein</fullName>
    </recommendedName>
</protein>
<feature type="domain" description="Co-chaperone DjlA N-terminal" evidence="1">
    <location>
        <begin position="11"/>
        <end position="124"/>
    </location>
</feature>
<keyword evidence="3" id="KW-1185">Reference proteome</keyword>
<organism evidence="2 3">
    <name type="scientific">Gulbenkiania indica</name>
    <dbReference type="NCBI Taxonomy" id="375574"/>
    <lineage>
        <taxon>Bacteria</taxon>
        <taxon>Pseudomonadati</taxon>
        <taxon>Pseudomonadota</taxon>
        <taxon>Betaproteobacteria</taxon>
        <taxon>Neisseriales</taxon>
        <taxon>Chromobacteriaceae</taxon>
        <taxon>Gulbenkiania</taxon>
    </lineage>
</organism>
<dbReference type="InterPro" id="IPR029024">
    <property type="entry name" value="TerB-like"/>
</dbReference>
<accession>A0A0K6H1A5</accession>
<dbReference type="AlphaFoldDB" id="A0A0K6H1A5"/>